<keyword evidence="6 12" id="KW-0418">Kinase</keyword>
<dbReference type="Pfam" id="PF07730">
    <property type="entry name" value="HisKA_3"/>
    <property type="match status" value="1"/>
</dbReference>
<evidence type="ECO:0000313" key="12">
    <source>
        <dbReference type="EMBL" id="NDL60548.1"/>
    </source>
</evidence>
<dbReference type="InterPro" id="IPR011712">
    <property type="entry name" value="Sig_transdc_His_kin_sub3_dim/P"/>
</dbReference>
<keyword evidence="7" id="KW-0067">ATP-binding</keyword>
<protein>
    <recommendedName>
        <fullName evidence="2">histidine kinase</fullName>
        <ecNumber evidence="2">2.7.13.3</ecNumber>
    </recommendedName>
</protein>
<evidence type="ECO:0000256" key="2">
    <source>
        <dbReference type="ARBA" id="ARBA00012438"/>
    </source>
</evidence>
<feature type="domain" description="Signal transduction histidine kinase subgroup 3 dimerisation and phosphoacceptor" evidence="11">
    <location>
        <begin position="159"/>
        <end position="223"/>
    </location>
</feature>
<feature type="transmembrane region" description="Helical" evidence="9">
    <location>
        <begin position="119"/>
        <end position="140"/>
    </location>
</feature>
<dbReference type="InterPro" id="IPR050482">
    <property type="entry name" value="Sensor_HK_TwoCompSys"/>
</dbReference>
<comment type="caution">
    <text evidence="12">The sequence shown here is derived from an EMBL/GenBank/DDBJ whole genome shotgun (WGS) entry which is preliminary data.</text>
</comment>
<dbReference type="InterPro" id="IPR036890">
    <property type="entry name" value="HATPase_C_sf"/>
</dbReference>
<dbReference type="GO" id="GO:0005524">
    <property type="term" value="F:ATP binding"/>
    <property type="evidence" value="ECO:0007669"/>
    <property type="project" value="UniProtKB-KW"/>
</dbReference>
<dbReference type="PANTHER" id="PTHR24421:SF10">
    <property type="entry name" value="NITRATE_NITRITE SENSOR PROTEIN NARQ"/>
    <property type="match status" value="1"/>
</dbReference>
<evidence type="ECO:0000256" key="5">
    <source>
        <dbReference type="ARBA" id="ARBA00022741"/>
    </source>
</evidence>
<evidence type="ECO:0000256" key="6">
    <source>
        <dbReference type="ARBA" id="ARBA00022777"/>
    </source>
</evidence>
<dbReference type="Pfam" id="PF02518">
    <property type="entry name" value="HATPase_c"/>
    <property type="match status" value="1"/>
</dbReference>
<keyword evidence="8" id="KW-0902">Two-component regulatory system</keyword>
<keyword evidence="9" id="KW-1133">Transmembrane helix</keyword>
<dbReference type="GO" id="GO:0016020">
    <property type="term" value="C:membrane"/>
    <property type="evidence" value="ECO:0007669"/>
    <property type="project" value="InterPro"/>
</dbReference>
<keyword evidence="9" id="KW-0472">Membrane</keyword>
<dbReference type="SUPFAM" id="SSF55874">
    <property type="entry name" value="ATPase domain of HSP90 chaperone/DNA topoisomerase II/histidine kinase"/>
    <property type="match status" value="1"/>
</dbReference>
<organism evidence="12 13">
    <name type="scientific">Phytoactinopolyspora mesophila</name>
    <dbReference type="NCBI Taxonomy" id="2650750"/>
    <lineage>
        <taxon>Bacteria</taxon>
        <taxon>Bacillati</taxon>
        <taxon>Actinomycetota</taxon>
        <taxon>Actinomycetes</taxon>
        <taxon>Jiangellales</taxon>
        <taxon>Jiangellaceae</taxon>
        <taxon>Phytoactinopolyspora</taxon>
    </lineage>
</organism>
<accession>A0A7K3MDQ8</accession>
<dbReference type="Proteomes" id="UP000460435">
    <property type="component" value="Unassembled WGS sequence"/>
</dbReference>
<name>A0A7K3MDQ8_9ACTN</name>
<dbReference type="Gene3D" id="3.30.565.10">
    <property type="entry name" value="Histidine kinase-like ATPase, C-terminal domain"/>
    <property type="match status" value="1"/>
</dbReference>
<dbReference type="EMBL" id="WLZY01000012">
    <property type="protein sequence ID" value="NDL60548.1"/>
    <property type="molecule type" value="Genomic_DNA"/>
</dbReference>
<feature type="transmembrane region" description="Helical" evidence="9">
    <location>
        <begin position="12"/>
        <end position="30"/>
    </location>
</feature>
<dbReference type="EC" id="2.7.13.3" evidence="2"/>
<evidence type="ECO:0000259" key="11">
    <source>
        <dbReference type="Pfam" id="PF07730"/>
    </source>
</evidence>
<keyword evidence="3" id="KW-0597">Phosphoprotein</keyword>
<evidence type="ECO:0000256" key="1">
    <source>
        <dbReference type="ARBA" id="ARBA00000085"/>
    </source>
</evidence>
<sequence>MLVPAVIAPPSAYPLAISAALVLAVAILAWPVGRVTLGLAAGSAAALSLAMDLGYFGEPGLALLWSPFELAALLVLLVRVIRWMPTPGVAPIGALTGAAAILFPLRFTLHDPGSGLSESVFLVALAVFPAVCAAGVGLYLRALESRRVRAVQQARRQQRLEVAADLHDFVAHEVTGIVLESQSAQLEELAPKEYRELLVRIEQAGQRALGSMDRTVAALRTAEEEGGVSPSTRQHGLADLSELVDRFAATSTAEVRLSLAADTLDAASRETQDTAYRVVLEALTNIRRHAAHAGRVEIVVHRVEDGAVEIIVVNDAGSGRAVTRRGGGAGLAGLAARVSALGGSLDAGPHDQSWRVVCRLPAGS</sequence>
<keyword evidence="5" id="KW-0547">Nucleotide-binding</keyword>
<proteinExistence type="predicted"/>
<keyword evidence="4" id="KW-0808">Transferase</keyword>
<keyword evidence="13" id="KW-1185">Reference proteome</keyword>
<dbReference type="PANTHER" id="PTHR24421">
    <property type="entry name" value="NITRATE/NITRITE SENSOR PROTEIN NARX-RELATED"/>
    <property type="match status" value="1"/>
</dbReference>
<reference evidence="12 13" key="1">
    <citation type="submission" date="2019-11" db="EMBL/GenBank/DDBJ databases">
        <authorList>
            <person name="Li X.-J."/>
            <person name="Feng X.-M."/>
        </authorList>
    </citation>
    <scope>NUCLEOTIDE SEQUENCE [LARGE SCALE GENOMIC DNA]</scope>
    <source>
        <strain evidence="12 13">XMNu-373</strain>
    </source>
</reference>
<evidence type="ECO:0000313" key="13">
    <source>
        <dbReference type="Proteomes" id="UP000460435"/>
    </source>
</evidence>
<evidence type="ECO:0000256" key="7">
    <source>
        <dbReference type="ARBA" id="ARBA00022840"/>
    </source>
</evidence>
<evidence type="ECO:0000256" key="3">
    <source>
        <dbReference type="ARBA" id="ARBA00022553"/>
    </source>
</evidence>
<dbReference type="GO" id="GO:0000155">
    <property type="term" value="F:phosphorelay sensor kinase activity"/>
    <property type="evidence" value="ECO:0007669"/>
    <property type="project" value="InterPro"/>
</dbReference>
<feature type="transmembrane region" description="Helical" evidence="9">
    <location>
        <begin position="88"/>
        <end position="107"/>
    </location>
</feature>
<feature type="transmembrane region" description="Helical" evidence="9">
    <location>
        <begin position="37"/>
        <end position="56"/>
    </location>
</feature>
<keyword evidence="9" id="KW-0812">Transmembrane</keyword>
<dbReference type="AlphaFoldDB" id="A0A7K3MDQ8"/>
<feature type="transmembrane region" description="Helical" evidence="9">
    <location>
        <begin position="62"/>
        <end position="81"/>
    </location>
</feature>
<evidence type="ECO:0000259" key="10">
    <source>
        <dbReference type="Pfam" id="PF02518"/>
    </source>
</evidence>
<dbReference type="GO" id="GO:0046983">
    <property type="term" value="F:protein dimerization activity"/>
    <property type="evidence" value="ECO:0007669"/>
    <property type="project" value="InterPro"/>
</dbReference>
<evidence type="ECO:0000256" key="4">
    <source>
        <dbReference type="ARBA" id="ARBA00022679"/>
    </source>
</evidence>
<gene>
    <name evidence="12" type="ORF">F7O44_26055</name>
</gene>
<feature type="domain" description="Histidine kinase/HSP90-like ATPase" evidence="10">
    <location>
        <begin position="272"/>
        <end position="361"/>
    </location>
</feature>
<evidence type="ECO:0000256" key="8">
    <source>
        <dbReference type="ARBA" id="ARBA00023012"/>
    </source>
</evidence>
<comment type="catalytic activity">
    <reaction evidence="1">
        <text>ATP + protein L-histidine = ADP + protein N-phospho-L-histidine.</text>
        <dbReference type="EC" id="2.7.13.3"/>
    </reaction>
</comment>
<evidence type="ECO:0000256" key="9">
    <source>
        <dbReference type="SAM" id="Phobius"/>
    </source>
</evidence>
<dbReference type="Gene3D" id="1.20.5.1930">
    <property type="match status" value="1"/>
</dbReference>
<dbReference type="InterPro" id="IPR003594">
    <property type="entry name" value="HATPase_dom"/>
</dbReference>